<name>A0A1I6LY08_9BACT</name>
<reference evidence="2 3" key="1">
    <citation type="submission" date="2016-10" db="EMBL/GenBank/DDBJ databases">
        <authorList>
            <person name="de Groot N.N."/>
        </authorList>
    </citation>
    <scope>NUCLEOTIDE SEQUENCE [LARGE SCALE GENOMIC DNA]</scope>
    <source>
        <strain evidence="2 3">DSM 21001</strain>
    </source>
</reference>
<accession>A0A1I6LY08</accession>
<dbReference type="EMBL" id="FOZL01000001">
    <property type="protein sequence ID" value="SFS08359.1"/>
    <property type="molecule type" value="Genomic_DNA"/>
</dbReference>
<dbReference type="STRING" id="474950.SAMN05421771_1470"/>
<dbReference type="SUPFAM" id="SSF52091">
    <property type="entry name" value="SpoIIaa-like"/>
    <property type="match status" value="1"/>
</dbReference>
<dbReference type="RefSeq" id="WP_089837993.1">
    <property type="nucleotide sequence ID" value="NZ_FOZL01000001.1"/>
</dbReference>
<organism evidence="2 3">
    <name type="scientific">Granulicella pectinivorans</name>
    <dbReference type="NCBI Taxonomy" id="474950"/>
    <lineage>
        <taxon>Bacteria</taxon>
        <taxon>Pseudomonadati</taxon>
        <taxon>Acidobacteriota</taxon>
        <taxon>Terriglobia</taxon>
        <taxon>Terriglobales</taxon>
        <taxon>Acidobacteriaceae</taxon>
        <taxon>Granulicella</taxon>
    </lineage>
</organism>
<proteinExistence type="predicted"/>
<feature type="domain" description="MlaB-like STAS" evidence="1">
    <location>
        <begin position="2"/>
        <end position="71"/>
    </location>
</feature>
<gene>
    <name evidence="2" type="ORF">SAMN05421771_1470</name>
</gene>
<dbReference type="Pfam" id="PF13466">
    <property type="entry name" value="STAS_2"/>
    <property type="match status" value="1"/>
</dbReference>
<dbReference type="InterPro" id="IPR036513">
    <property type="entry name" value="STAS_dom_sf"/>
</dbReference>
<evidence type="ECO:0000259" key="1">
    <source>
        <dbReference type="Pfam" id="PF13466"/>
    </source>
</evidence>
<evidence type="ECO:0000313" key="3">
    <source>
        <dbReference type="Proteomes" id="UP000199024"/>
    </source>
</evidence>
<dbReference type="InterPro" id="IPR058548">
    <property type="entry name" value="MlaB-like_STAS"/>
</dbReference>
<dbReference type="AlphaFoldDB" id="A0A1I6LY08"/>
<dbReference type="Proteomes" id="UP000199024">
    <property type="component" value="Unassembled WGS sequence"/>
</dbReference>
<evidence type="ECO:0000313" key="2">
    <source>
        <dbReference type="EMBL" id="SFS08359.1"/>
    </source>
</evidence>
<sequence length="86" mass="9328">MKLPKKATVREAVMLASTMRTMSCMSDLRIDASAVESIDSSILQLLWALRRAVPSSTILSPSDAFLDAAERCGAEHLLHDEPVEAA</sequence>
<protein>
    <recommendedName>
        <fullName evidence="1">MlaB-like STAS domain-containing protein</fullName>
    </recommendedName>
</protein>
<keyword evidence="3" id="KW-1185">Reference proteome</keyword>